<proteinExistence type="predicted"/>
<accession>A0AAV4W4W4</accession>
<dbReference type="EMBL" id="BPLR01015491">
    <property type="protein sequence ID" value="GIY76485.1"/>
    <property type="molecule type" value="Genomic_DNA"/>
</dbReference>
<organism evidence="2 3">
    <name type="scientific">Caerostris extrusa</name>
    <name type="common">Bark spider</name>
    <name type="synonym">Caerostris bankana</name>
    <dbReference type="NCBI Taxonomy" id="172846"/>
    <lineage>
        <taxon>Eukaryota</taxon>
        <taxon>Metazoa</taxon>
        <taxon>Ecdysozoa</taxon>
        <taxon>Arthropoda</taxon>
        <taxon>Chelicerata</taxon>
        <taxon>Arachnida</taxon>
        <taxon>Araneae</taxon>
        <taxon>Araneomorphae</taxon>
        <taxon>Entelegynae</taxon>
        <taxon>Araneoidea</taxon>
        <taxon>Araneidae</taxon>
        <taxon>Caerostris</taxon>
    </lineage>
</organism>
<evidence type="ECO:0000313" key="2">
    <source>
        <dbReference type="EMBL" id="GIY76485.1"/>
    </source>
</evidence>
<name>A0AAV4W4W4_CAEEX</name>
<feature type="transmembrane region" description="Helical" evidence="1">
    <location>
        <begin position="62"/>
        <end position="90"/>
    </location>
</feature>
<protein>
    <submittedName>
        <fullName evidence="2">Cyclic nucleotide-gated cation channel subunit A</fullName>
    </submittedName>
</protein>
<keyword evidence="3" id="KW-1185">Reference proteome</keyword>
<dbReference type="AlphaFoldDB" id="A0AAV4W4W4"/>
<comment type="caution">
    <text evidence="2">The sequence shown here is derived from an EMBL/GenBank/DDBJ whole genome shotgun (WGS) entry which is preliminary data.</text>
</comment>
<keyword evidence="1" id="KW-0812">Transmembrane</keyword>
<keyword evidence="1" id="KW-0472">Membrane</keyword>
<evidence type="ECO:0000256" key="1">
    <source>
        <dbReference type="SAM" id="Phobius"/>
    </source>
</evidence>
<evidence type="ECO:0000313" key="3">
    <source>
        <dbReference type="Proteomes" id="UP001054945"/>
    </source>
</evidence>
<sequence length="150" mass="17851">MYSWDFKLMRRRRRRDLERIDSFLEKFTNGPKPADPVDENIATHCWGRTFVVDPSENFHYRWLSVISMALVYNVVMIVGRSVFLGTPAIVSNHMVLPRLLMRWYLFLRYGYTCPYRIFGARPFGARFQAAFQKLYSFLSSQVGHFKSRTY</sequence>
<keyword evidence="1" id="KW-1133">Transmembrane helix</keyword>
<gene>
    <name evidence="2" type="primary">CngA_2</name>
    <name evidence="2" type="ORF">CEXT_290911</name>
</gene>
<dbReference type="Proteomes" id="UP001054945">
    <property type="component" value="Unassembled WGS sequence"/>
</dbReference>
<reference evidence="2 3" key="1">
    <citation type="submission" date="2021-06" db="EMBL/GenBank/DDBJ databases">
        <title>Caerostris extrusa draft genome.</title>
        <authorList>
            <person name="Kono N."/>
            <person name="Arakawa K."/>
        </authorList>
    </citation>
    <scope>NUCLEOTIDE SEQUENCE [LARGE SCALE GENOMIC DNA]</scope>
</reference>